<dbReference type="EMBL" id="CAVK010000004">
    <property type="protein sequence ID" value="CCW15734.1"/>
    <property type="molecule type" value="Genomic_DNA"/>
</dbReference>
<dbReference type="Proteomes" id="UP000013201">
    <property type="component" value="Unassembled WGS sequence"/>
</dbReference>
<evidence type="ECO:0000313" key="2">
    <source>
        <dbReference type="Proteomes" id="UP000013201"/>
    </source>
</evidence>
<protein>
    <submittedName>
        <fullName evidence="1">Uncharacterized protein</fullName>
    </submittedName>
</protein>
<dbReference type="AlphaFoldDB" id="N1MG55"/>
<organism evidence="1 2">
    <name type="scientific">Sphingobium indicum BiD32</name>
    <dbReference type="NCBI Taxonomy" id="1301087"/>
    <lineage>
        <taxon>Bacteria</taxon>
        <taxon>Pseudomonadati</taxon>
        <taxon>Pseudomonadota</taxon>
        <taxon>Alphaproteobacteria</taxon>
        <taxon>Sphingomonadales</taxon>
        <taxon>Sphingomonadaceae</taxon>
        <taxon>Sphingobium</taxon>
    </lineage>
</organism>
<proteinExistence type="predicted"/>
<evidence type="ECO:0000313" key="1">
    <source>
        <dbReference type="EMBL" id="CCW15734.1"/>
    </source>
</evidence>
<keyword evidence="2" id="KW-1185">Reference proteome</keyword>
<comment type="caution">
    <text evidence="1">The sequence shown here is derived from an EMBL/GenBank/DDBJ whole genome shotgun (WGS) entry which is preliminary data.</text>
</comment>
<reference evidence="1 2" key="1">
    <citation type="submission" date="2013-03" db="EMBL/GenBank/DDBJ databases">
        <authorList>
            <person name="Le V."/>
        </authorList>
    </citation>
    <scope>NUCLEOTIDE SEQUENCE [LARGE SCALE GENOMIC DNA]</scope>
    <source>
        <strain evidence="1 2">BiD32</strain>
    </source>
</reference>
<name>N1MG55_9SPHN</name>
<reference evidence="2" key="2">
    <citation type="submission" date="2013-04" db="EMBL/GenBank/DDBJ databases">
        <title>Bisphenol A degrading Sphingobium sp. strain BiD32.</title>
        <authorList>
            <person name="Nielsen J.L."/>
            <person name="Zhou N.A."/>
            <person name="Kjeldal H."/>
        </authorList>
    </citation>
    <scope>NUCLEOTIDE SEQUENCE [LARGE SCALE GENOMIC DNA]</scope>
    <source>
        <strain evidence="2">BiD32</strain>
    </source>
</reference>
<gene>
    <name evidence="1" type="ORF">EBBID32_620</name>
</gene>
<accession>N1MG55</accession>
<sequence length="63" mass="7198">MSRFAETITTHSDDETIAATGSGGPVRFRSSIVMSITNRPSRIFIHLQNEFWQYYGLKFPMIS</sequence>